<protein>
    <recommendedName>
        <fullName evidence="5">Lipoprotein</fullName>
    </recommendedName>
</protein>
<dbReference type="PROSITE" id="PS51257">
    <property type="entry name" value="PROKAR_LIPOPROTEIN"/>
    <property type="match status" value="1"/>
</dbReference>
<feature type="signal peptide" evidence="2">
    <location>
        <begin position="1"/>
        <end position="21"/>
    </location>
</feature>
<dbReference type="EMBL" id="RXOF01000018">
    <property type="protein sequence ID" value="RTQ45917.1"/>
    <property type="molecule type" value="Genomic_DNA"/>
</dbReference>
<reference evidence="3 4" key="1">
    <citation type="submission" date="2018-12" db="EMBL/GenBank/DDBJ databases">
        <title>Hymenobacter gummosus sp. nov., isolated from a spring.</title>
        <authorList>
            <person name="Nie L."/>
        </authorList>
    </citation>
    <scope>NUCLEOTIDE SEQUENCE [LARGE SCALE GENOMIC DNA]</scope>
    <source>
        <strain evidence="3 4">KCTC 52166</strain>
    </source>
</reference>
<gene>
    <name evidence="3" type="ORF">EJV47_24110</name>
</gene>
<proteinExistence type="predicted"/>
<comment type="caution">
    <text evidence="3">The sequence shown here is derived from an EMBL/GenBank/DDBJ whole genome shotgun (WGS) entry which is preliminary data.</text>
</comment>
<feature type="compositionally biased region" description="Low complexity" evidence="1">
    <location>
        <begin position="63"/>
        <end position="73"/>
    </location>
</feature>
<feature type="compositionally biased region" description="Basic residues" evidence="1">
    <location>
        <begin position="269"/>
        <end position="281"/>
    </location>
</feature>
<dbReference type="Proteomes" id="UP000282184">
    <property type="component" value="Unassembled WGS sequence"/>
</dbReference>
<accession>A0A431TX39</accession>
<dbReference type="AlphaFoldDB" id="A0A431TX39"/>
<dbReference type="OrthoDB" id="883849at2"/>
<keyword evidence="2" id="KW-0732">Signal</keyword>
<organism evidence="3 4">
    <name type="scientific">Hymenobacter gummosus</name>
    <dbReference type="NCBI Taxonomy" id="1776032"/>
    <lineage>
        <taxon>Bacteria</taxon>
        <taxon>Pseudomonadati</taxon>
        <taxon>Bacteroidota</taxon>
        <taxon>Cytophagia</taxon>
        <taxon>Cytophagales</taxon>
        <taxon>Hymenobacteraceae</taxon>
        <taxon>Hymenobacter</taxon>
    </lineage>
</organism>
<feature type="chain" id="PRO_5019148009" description="Lipoprotein" evidence="2">
    <location>
        <begin position="22"/>
        <end position="281"/>
    </location>
</feature>
<evidence type="ECO:0000256" key="1">
    <source>
        <dbReference type="SAM" id="MobiDB-lite"/>
    </source>
</evidence>
<keyword evidence="4" id="KW-1185">Reference proteome</keyword>
<evidence type="ECO:0000313" key="4">
    <source>
        <dbReference type="Proteomes" id="UP000282184"/>
    </source>
</evidence>
<dbReference type="RefSeq" id="WP_126695773.1">
    <property type="nucleotide sequence ID" value="NZ_RXOF01000018.1"/>
</dbReference>
<feature type="region of interest" description="Disordered" evidence="1">
    <location>
        <begin position="52"/>
        <end position="73"/>
    </location>
</feature>
<sequence length="281" mass="30748">MPLRRRRLVLILLLAGLSACTDQPATRQPAAAPVPADLDTAALSSGRVWVDTTELPPRRADEPAPGADPARGADTLGARAAAYEPYGLRALRGLPDSETYLDTLSPRLLLLAARSGADRPILLSRAALTDTSWLALTPELDRFGEWQGHVEVAVQEGDLDGRGRPEVLVTLTTSGYGSGAGYRRSKAWLFDVTPPRPRLLLRVGTAAVDEALPGYYARHNLEFDPRDQYTGFERTVGLRRGELRLGPVRLLGRFRRQDMSAPPLPAGRYHYRGGRLRRAGQ</sequence>
<name>A0A431TX39_9BACT</name>
<evidence type="ECO:0000256" key="2">
    <source>
        <dbReference type="SAM" id="SignalP"/>
    </source>
</evidence>
<evidence type="ECO:0000313" key="3">
    <source>
        <dbReference type="EMBL" id="RTQ45917.1"/>
    </source>
</evidence>
<feature type="region of interest" description="Disordered" evidence="1">
    <location>
        <begin position="259"/>
        <end position="281"/>
    </location>
</feature>
<evidence type="ECO:0008006" key="5">
    <source>
        <dbReference type="Google" id="ProtNLM"/>
    </source>
</evidence>